<gene>
    <name evidence="2" type="ORF">PIB30_052482</name>
</gene>
<proteinExistence type="predicted"/>
<feature type="region of interest" description="Disordered" evidence="1">
    <location>
        <begin position="1"/>
        <end position="27"/>
    </location>
</feature>
<reference evidence="2 3" key="1">
    <citation type="journal article" date="2023" name="Plants (Basel)">
        <title>Bridging the Gap: Combining Genomics and Transcriptomics Approaches to Understand Stylosanthes scabra, an Orphan Legume from the Brazilian Caatinga.</title>
        <authorList>
            <person name="Ferreira-Neto J.R.C."/>
            <person name="da Silva M.D."/>
            <person name="Binneck E."/>
            <person name="de Melo N.F."/>
            <person name="da Silva R.H."/>
            <person name="de Melo A.L.T.M."/>
            <person name="Pandolfi V."/>
            <person name="Bustamante F.O."/>
            <person name="Brasileiro-Vidal A.C."/>
            <person name="Benko-Iseppon A.M."/>
        </authorList>
    </citation>
    <scope>NUCLEOTIDE SEQUENCE [LARGE SCALE GENOMIC DNA]</scope>
    <source>
        <tissue evidence="2">Leaves</tissue>
    </source>
</reference>
<feature type="compositionally biased region" description="Low complexity" evidence="1">
    <location>
        <begin position="8"/>
        <end position="27"/>
    </location>
</feature>
<organism evidence="2 3">
    <name type="scientific">Stylosanthes scabra</name>
    <dbReference type="NCBI Taxonomy" id="79078"/>
    <lineage>
        <taxon>Eukaryota</taxon>
        <taxon>Viridiplantae</taxon>
        <taxon>Streptophyta</taxon>
        <taxon>Embryophyta</taxon>
        <taxon>Tracheophyta</taxon>
        <taxon>Spermatophyta</taxon>
        <taxon>Magnoliopsida</taxon>
        <taxon>eudicotyledons</taxon>
        <taxon>Gunneridae</taxon>
        <taxon>Pentapetalae</taxon>
        <taxon>rosids</taxon>
        <taxon>fabids</taxon>
        <taxon>Fabales</taxon>
        <taxon>Fabaceae</taxon>
        <taxon>Papilionoideae</taxon>
        <taxon>50 kb inversion clade</taxon>
        <taxon>dalbergioids sensu lato</taxon>
        <taxon>Dalbergieae</taxon>
        <taxon>Pterocarpus clade</taxon>
        <taxon>Stylosanthes</taxon>
    </lineage>
</organism>
<evidence type="ECO:0008006" key="4">
    <source>
        <dbReference type="Google" id="ProtNLM"/>
    </source>
</evidence>
<sequence>MESDGCRSASRQSGGSSAGAEQSSSTQGIFTAKVSKEWDGAAPKCHCRVYAVLYLSKTSKNPNRLFFGCPFFKFEKNNDLKAVKEEGEEYDVKVHFRRLRIENKVAELEGRVELEVDVNSHGTEM</sequence>
<name>A0ABU6SIV4_9FABA</name>
<dbReference type="EMBL" id="JASCZI010060796">
    <property type="protein sequence ID" value="MED6136064.1"/>
    <property type="molecule type" value="Genomic_DNA"/>
</dbReference>
<comment type="caution">
    <text evidence="2">The sequence shown here is derived from an EMBL/GenBank/DDBJ whole genome shotgun (WGS) entry which is preliminary data.</text>
</comment>
<evidence type="ECO:0000256" key="1">
    <source>
        <dbReference type="SAM" id="MobiDB-lite"/>
    </source>
</evidence>
<protein>
    <recommendedName>
        <fullName evidence="4">Zinc finger GRF-type domain-containing protein</fullName>
    </recommendedName>
</protein>
<evidence type="ECO:0000313" key="2">
    <source>
        <dbReference type="EMBL" id="MED6136064.1"/>
    </source>
</evidence>
<evidence type="ECO:0000313" key="3">
    <source>
        <dbReference type="Proteomes" id="UP001341840"/>
    </source>
</evidence>
<keyword evidence="3" id="KW-1185">Reference proteome</keyword>
<dbReference type="Proteomes" id="UP001341840">
    <property type="component" value="Unassembled WGS sequence"/>
</dbReference>
<accession>A0ABU6SIV4</accession>